<dbReference type="Proteomes" id="UP001295444">
    <property type="component" value="Chromosome 01"/>
</dbReference>
<sequence>MAPMFANTYLYIYEKNNILIPYAHLIQGYYRFIDDLLIIWTMVEELNQLPTPIRLTANISSDKVQ</sequence>
<protein>
    <submittedName>
        <fullName evidence="1">Uncharacterized protein</fullName>
    </submittedName>
</protein>
<evidence type="ECO:0000313" key="1">
    <source>
        <dbReference type="EMBL" id="CAH2223213.1"/>
    </source>
</evidence>
<keyword evidence="2" id="KW-1185">Reference proteome</keyword>
<reference evidence="1" key="1">
    <citation type="submission" date="2022-03" db="EMBL/GenBank/DDBJ databases">
        <authorList>
            <person name="Alioto T."/>
            <person name="Alioto T."/>
            <person name="Gomez Garrido J."/>
        </authorList>
    </citation>
    <scope>NUCLEOTIDE SEQUENCE</scope>
</reference>
<name>A0AAD1R4L6_PELCU</name>
<evidence type="ECO:0000313" key="2">
    <source>
        <dbReference type="Proteomes" id="UP001295444"/>
    </source>
</evidence>
<dbReference type="AlphaFoldDB" id="A0AAD1R4L6"/>
<accession>A0AAD1R4L6</accession>
<gene>
    <name evidence="1" type="ORF">PECUL_23A028584</name>
</gene>
<organism evidence="1 2">
    <name type="scientific">Pelobates cultripes</name>
    <name type="common">Western spadefoot toad</name>
    <dbReference type="NCBI Taxonomy" id="61616"/>
    <lineage>
        <taxon>Eukaryota</taxon>
        <taxon>Metazoa</taxon>
        <taxon>Chordata</taxon>
        <taxon>Craniata</taxon>
        <taxon>Vertebrata</taxon>
        <taxon>Euteleostomi</taxon>
        <taxon>Amphibia</taxon>
        <taxon>Batrachia</taxon>
        <taxon>Anura</taxon>
        <taxon>Pelobatoidea</taxon>
        <taxon>Pelobatidae</taxon>
        <taxon>Pelobates</taxon>
    </lineage>
</organism>
<proteinExistence type="predicted"/>
<dbReference type="EMBL" id="OW240912">
    <property type="protein sequence ID" value="CAH2223213.1"/>
    <property type="molecule type" value="Genomic_DNA"/>
</dbReference>